<proteinExistence type="inferred from homology"/>
<dbReference type="PANTHER" id="PTHR43555">
    <property type="entry name" value="PHOSPHORIBOSYLFORMYLGLYCINAMIDINE SYNTHASE SUBUNIT PURL"/>
    <property type="match status" value="1"/>
</dbReference>
<feature type="binding site" evidence="8">
    <location>
        <position position="106"/>
    </location>
    <ligand>
        <name>substrate</name>
    </ligand>
</feature>
<feature type="domain" description="PurM-like C-terminal" evidence="10">
    <location>
        <begin position="192"/>
        <end position="345"/>
    </location>
</feature>
<dbReference type="SUPFAM" id="SSF55326">
    <property type="entry name" value="PurM N-terminal domain-like"/>
    <property type="match status" value="2"/>
</dbReference>
<comment type="function">
    <text evidence="8">Part of the phosphoribosylformylglycinamidine synthase complex involved in the purines biosynthetic pathway. Catalyzes the ATP-dependent conversion of formylglycinamide ribonucleotide (FGAR) and glutamine to yield formylglycinamidine ribonucleotide (FGAM) and glutamate. The FGAM synthase complex is composed of three subunits. PurQ produces an ammonia molecule by converting glutamine to glutamate. PurL transfers the ammonia molecule to FGAR to form FGAM in an ATP-dependent manner. PurS interacts with PurQ and PurL and is thought to assist in the transfer of the ammonia molecule from PurQ to PurL.</text>
</comment>
<comment type="catalytic activity">
    <reaction evidence="8">
        <text>N(2)-formyl-N(1)-(5-phospho-beta-D-ribosyl)glycinamide + L-glutamine + ATP + H2O = 2-formamido-N(1)-(5-O-phospho-beta-D-ribosyl)acetamidine + L-glutamate + ADP + phosphate + H(+)</text>
        <dbReference type="Rhea" id="RHEA:17129"/>
        <dbReference type="ChEBI" id="CHEBI:15377"/>
        <dbReference type="ChEBI" id="CHEBI:15378"/>
        <dbReference type="ChEBI" id="CHEBI:29985"/>
        <dbReference type="ChEBI" id="CHEBI:30616"/>
        <dbReference type="ChEBI" id="CHEBI:43474"/>
        <dbReference type="ChEBI" id="CHEBI:58359"/>
        <dbReference type="ChEBI" id="CHEBI:147286"/>
        <dbReference type="ChEBI" id="CHEBI:147287"/>
        <dbReference type="ChEBI" id="CHEBI:456216"/>
        <dbReference type="EC" id="6.3.5.3"/>
    </reaction>
</comment>
<evidence type="ECO:0000259" key="9">
    <source>
        <dbReference type="Pfam" id="PF00586"/>
    </source>
</evidence>
<dbReference type="InterPro" id="IPR010074">
    <property type="entry name" value="PRibForGlyAmidine_synth_PurL"/>
</dbReference>
<feature type="active site" evidence="8">
    <location>
        <position position="39"/>
    </location>
</feature>
<dbReference type="CDD" id="cd02203">
    <property type="entry name" value="PurL_repeat1"/>
    <property type="match status" value="1"/>
</dbReference>
<keyword evidence="5 8" id="KW-0658">Purine biosynthesis</keyword>
<dbReference type="Pfam" id="PF00586">
    <property type="entry name" value="AIRS"/>
    <property type="match status" value="2"/>
</dbReference>
<dbReference type="NCBIfam" id="TIGR01736">
    <property type="entry name" value="FGAM_synth_II"/>
    <property type="match status" value="1"/>
</dbReference>
<organism evidence="12 13">
    <name type="scientific">Dethiosulfovibrio marinus</name>
    <dbReference type="NCBI Taxonomy" id="133532"/>
    <lineage>
        <taxon>Bacteria</taxon>
        <taxon>Thermotogati</taxon>
        <taxon>Synergistota</taxon>
        <taxon>Synergistia</taxon>
        <taxon>Synergistales</taxon>
        <taxon>Dethiosulfovibrionaceae</taxon>
        <taxon>Dethiosulfovibrio</taxon>
    </lineage>
</organism>
<keyword evidence="7 8" id="KW-0460">Magnesium</keyword>
<sequence>MDYSKAGLRKEEYDALKARLGREPNDLELQIMGVMWSEHCSYKSTKPLLRLFPKDGDRVLLGPGENAGVVDAGDGLGLAFKVESHNHPSAVAPYQGAATGVGGIIRDIMALGARPVASMDGLFFGDPEERKTQALADGVVKGVGGYGNCVGVPTVGGKTVYHESYRGNPLVNAFCAGLVPTDRMVSSQTASSGQKVLILGSKTGRDGIAGAAFASVELAEDGSGVPSIQIGDPFTEKLLIEACLELRDKDLLVSMQDMGAAGILSSSSEIAAKSGIAMTIDFDAVPLRAEGMEPWEIALSESQERMLLIVEPEKVDQVMAVAGKWELDCAVIGETEKGDHYRILWKGDTVADMPASVIGSDCPEIPWPSVRPEDLEDRWNFDLDSLPLPENWNEEILNLLGSHSHRSRKEIFEQYDSMVQTNTVIGPGSPVSAVRIEGTDRLAVMSMEAQPFMCWLDPYNGSAEVVARSCRALAVAGAKPAGTTDCLNFPSPEKPEQFWTLEQSAKGMAEACSSLKCPVVSGNVSLYNETANGPILPTPLVGTVGFVENIEELLRSGNWSEGDRLFYVGMPNPRLDGGSYLLNKTGRIWGKPLDFDGELENEFILRAIETAKRRAASSGMPIAGGGLAVALAKEAGASGLGASISIPCPTRRDVLLFGEGGPRAVYSVPKNRLVLFRALWKGYAVTEIGQVGGNRLTLDDLVDLSVSEIRESWNL</sequence>
<feature type="domain" description="PurM-like C-terminal" evidence="10">
    <location>
        <begin position="561"/>
        <end position="694"/>
    </location>
</feature>
<reference evidence="12 13" key="1">
    <citation type="submission" date="2022-01" db="EMBL/GenBank/DDBJ databases">
        <title>Dethiosulfovibrio faecalis sp. nov., a novel proteolytic, non-sulfur-reducing bacterium isolated from a marine aquaculture solid waste bioreactor.</title>
        <authorList>
            <person name="Grabowski S."/>
            <person name="Apolinario E."/>
            <person name="Schneider N."/>
            <person name="Marshall C.W."/>
            <person name="Sowers K.R."/>
        </authorList>
    </citation>
    <scope>NUCLEOTIDE SEQUENCE [LARGE SCALE GENOMIC DNA]</scope>
    <source>
        <strain evidence="12 13">DSM 12537</strain>
    </source>
</reference>
<evidence type="ECO:0000259" key="10">
    <source>
        <dbReference type="Pfam" id="PF02769"/>
    </source>
</evidence>
<keyword evidence="13" id="KW-1185">Reference proteome</keyword>
<dbReference type="RefSeq" id="WP_236098681.1">
    <property type="nucleotide sequence ID" value="NZ_JAKGUD010000003.1"/>
</dbReference>
<dbReference type="HAMAP" id="MF_00420">
    <property type="entry name" value="PurL_2"/>
    <property type="match status" value="1"/>
</dbReference>
<feature type="binding site" evidence="8">
    <location>
        <position position="229"/>
    </location>
    <ligand>
        <name>substrate</name>
    </ligand>
</feature>
<evidence type="ECO:0000313" key="13">
    <source>
        <dbReference type="Proteomes" id="UP001200430"/>
    </source>
</evidence>
<comment type="caution">
    <text evidence="8">Lacks conserved residue(s) required for the propagation of feature annotation.</text>
</comment>
<dbReference type="CDD" id="cd02204">
    <property type="entry name" value="PurL_repeat2"/>
    <property type="match status" value="1"/>
</dbReference>
<feature type="binding site" evidence="8">
    <location>
        <position position="81"/>
    </location>
    <ligand>
        <name>ATP</name>
        <dbReference type="ChEBI" id="CHEBI:30616"/>
    </ligand>
</feature>
<evidence type="ECO:0000259" key="11">
    <source>
        <dbReference type="Pfam" id="PF18072"/>
    </source>
</evidence>
<comment type="subunit">
    <text evidence="8">Monomer. Part of the FGAM synthase complex composed of 1 PurL, 1 PurQ and 2 PurS subunits.</text>
</comment>
<feature type="domain" description="PurM-like N-terminal" evidence="9">
    <location>
        <begin position="435"/>
        <end position="545"/>
    </location>
</feature>
<feature type="binding site" evidence="8">
    <location>
        <position position="42"/>
    </location>
    <ligand>
        <name>ATP</name>
        <dbReference type="ChEBI" id="CHEBI:30616"/>
    </ligand>
</feature>
<feature type="binding site" evidence="8">
    <location>
        <position position="523"/>
    </location>
    <ligand>
        <name>Mg(2+)</name>
        <dbReference type="ChEBI" id="CHEBI:18420"/>
        <label>1</label>
    </ligand>
</feature>
<keyword evidence="1 8" id="KW-0963">Cytoplasm</keyword>
<dbReference type="InterPro" id="IPR041609">
    <property type="entry name" value="PurL_linker"/>
</dbReference>
<evidence type="ECO:0000256" key="5">
    <source>
        <dbReference type="ARBA" id="ARBA00022755"/>
    </source>
</evidence>
<dbReference type="InterPro" id="IPR016188">
    <property type="entry name" value="PurM-like_N"/>
</dbReference>
<gene>
    <name evidence="8 12" type="primary">purL</name>
    <name evidence="12" type="ORF">L2W38_03695</name>
</gene>
<evidence type="ECO:0000313" key="12">
    <source>
        <dbReference type="EMBL" id="MCF4141918.1"/>
    </source>
</evidence>
<keyword evidence="3 8" id="KW-0479">Metal-binding</keyword>
<feature type="domain" description="Phosphoribosylformylglycinamidine synthase linker" evidence="11">
    <location>
        <begin position="3"/>
        <end position="43"/>
    </location>
</feature>
<feature type="binding site" evidence="8">
    <location>
        <position position="257"/>
    </location>
    <ligand>
        <name>Mg(2+)</name>
        <dbReference type="ChEBI" id="CHEBI:18420"/>
        <label>2</label>
    </ligand>
</feature>
<feature type="binding site" evidence="8">
    <location>
        <position position="107"/>
    </location>
    <ligand>
        <name>Mg(2+)</name>
        <dbReference type="ChEBI" id="CHEBI:18420"/>
        <label>2</label>
    </ligand>
</feature>
<feature type="binding site" evidence="8">
    <location>
        <begin position="84"/>
        <end position="87"/>
    </location>
    <ligand>
        <name>substrate</name>
    </ligand>
</feature>
<keyword evidence="6 8" id="KW-0067">ATP-binding</keyword>
<dbReference type="InterPro" id="IPR036676">
    <property type="entry name" value="PurM-like_C_sf"/>
</dbReference>
<evidence type="ECO:0000256" key="1">
    <source>
        <dbReference type="ARBA" id="ARBA00022490"/>
    </source>
</evidence>
<feature type="binding site" evidence="8">
    <location>
        <position position="525"/>
    </location>
    <ligand>
        <name>substrate</name>
    </ligand>
</feature>
<feature type="binding site" evidence="8">
    <location>
        <position position="83"/>
    </location>
    <ligand>
        <name>Mg(2+)</name>
        <dbReference type="ChEBI" id="CHEBI:18420"/>
        <label>1</label>
    </ligand>
</feature>
<evidence type="ECO:0000256" key="2">
    <source>
        <dbReference type="ARBA" id="ARBA00022598"/>
    </source>
</evidence>
<dbReference type="EC" id="6.3.5.3" evidence="8"/>
<evidence type="ECO:0000256" key="4">
    <source>
        <dbReference type="ARBA" id="ARBA00022741"/>
    </source>
</evidence>
<dbReference type="InterPro" id="IPR036921">
    <property type="entry name" value="PurM-like_N_sf"/>
</dbReference>
<protein>
    <recommendedName>
        <fullName evidence="8">Phosphoribosylformylglycinamidine synthase subunit PurL</fullName>
        <shortName evidence="8">FGAM synthase</shortName>
        <ecNumber evidence="8">6.3.5.3</ecNumber>
    </recommendedName>
    <alternativeName>
        <fullName evidence="8">Formylglycinamide ribonucleotide amidotransferase subunit II</fullName>
        <shortName evidence="8">FGAR amidotransferase II</shortName>
        <shortName evidence="8">FGAR-AT II</shortName>
    </alternativeName>
    <alternativeName>
        <fullName evidence="8">Glutamine amidotransferase PurL</fullName>
    </alternativeName>
    <alternativeName>
        <fullName evidence="8">Phosphoribosylformylglycinamidine synthase subunit II</fullName>
    </alternativeName>
</protein>
<name>A0ABS9EQ16_9BACT</name>
<dbReference type="SUPFAM" id="SSF56042">
    <property type="entry name" value="PurM C-terminal domain-like"/>
    <property type="match status" value="2"/>
</dbReference>
<keyword evidence="2 8" id="KW-0436">Ligase</keyword>
<dbReference type="GO" id="GO:0004642">
    <property type="term" value="F:phosphoribosylformylglycinamidine synthase activity"/>
    <property type="evidence" value="ECO:0007669"/>
    <property type="project" value="UniProtKB-EC"/>
</dbReference>
<accession>A0ABS9EQ16</accession>
<comment type="similarity">
    <text evidence="8">Belongs to the FGAMS family.</text>
</comment>
<comment type="pathway">
    <text evidence="8">Purine metabolism; IMP biosynthesis via de novo pathway; 5-amino-1-(5-phospho-D-ribosyl)imidazole from N(2)-formyl-N(1)-(5-phospho-D-ribosyl)glycinamide: step 1/2.</text>
</comment>
<dbReference type="Gene3D" id="3.30.1330.10">
    <property type="entry name" value="PurM-like, N-terminal domain"/>
    <property type="match status" value="2"/>
</dbReference>
<dbReference type="Gene3D" id="3.90.650.10">
    <property type="entry name" value="PurM-like C-terminal domain"/>
    <property type="match status" value="2"/>
</dbReference>
<dbReference type="Pfam" id="PF02769">
    <property type="entry name" value="AIRS_C"/>
    <property type="match status" value="2"/>
</dbReference>
<dbReference type="InterPro" id="IPR010918">
    <property type="entry name" value="PurM-like_C_dom"/>
</dbReference>
<dbReference type="Proteomes" id="UP001200430">
    <property type="component" value="Unassembled WGS sequence"/>
</dbReference>
<dbReference type="PIRSF" id="PIRSF001587">
    <property type="entry name" value="FGAM_synthase_II"/>
    <property type="match status" value="1"/>
</dbReference>
<evidence type="ECO:0000256" key="6">
    <source>
        <dbReference type="ARBA" id="ARBA00022840"/>
    </source>
</evidence>
<feature type="binding site" evidence="8">
    <location>
        <position position="485"/>
    </location>
    <ligand>
        <name>ATP</name>
        <dbReference type="ChEBI" id="CHEBI:30616"/>
    </ligand>
</feature>
<feature type="binding site" evidence="8">
    <location>
        <position position="522"/>
    </location>
    <ligand>
        <name>ATP</name>
        <dbReference type="ChEBI" id="CHEBI:30616"/>
    </ligand>
</feature>
<dbReference type="EMBL" id="JAKGUD010000003">
    <property type="protein sequence ID" value="MCF4141918.1"/>
    <property type="molecule type" value="Genomic_DNA"/>
</dbReference>
<feature type="domain" description="PurM-like N-terminal" evidence="9">
    <location>
        <begin position="64"/>
        <end position="179"/>
    </location>
</feature>
<evidence type="ECO:0000256" key="7">
    <source>
        <dbReference type="ARBA" id="ARBA00022842"/>
    </source>
</evidence>
<comment type="subcellular location">
    <subcellularLocation>
        <location evidence="8">Cytoplasm</location>
    </subcellularLocation>
</comment>
<dbReference type="NCBIfam" id="NF002290">
    <property type="entry name" value="PRK01213.1"/>
    <property type="match status" value="1"/>
</dbReference>
<evidence type="ECO:0000256" key="3">
    <source>
        <dbReference type="ARBA" id="ARBA00022723"/>
    </source>
</evidence>
<dbReference type="Pfam" id="PF18072">
    <property type="entry name" value="FGAR-AT_linker"/>
    <property type="match status" value="1"/>
</dbReference>
<feature type="active site" description="Proton acceptor" evidence="8">
    <location>
        <position position="85"/>
    </location>
</feature>
<comment type="caution">
    <text evidence="12">The sequence shown here is derived from an EMBL/GenBank/DDBJ whole genome shotgun (WGS) entry which is preliminary data.</text>
</comment>
<keyword evidence="4 8" id="KW-0547">Nucleotide-binding</keyword>
<evidence type="ECO:0000256" key="8">
    <source>
        <dbReference type="HAMAP-Rule" id="MF_00420"/>
    </source>
</evidence>
<dbReference type="PANTHER" id="PTHR43555:SF1">
    <property type="entry name" value="PHOSPHORIBOSYLFORMYLGLYCINAMIDINE SYNTHASE SUBUNIT PURL"/>
    <property type="match status" value="1"/>
</dbReference>
<feature type="binding site" evidence="8">
    <location>
        <begin position="301"/>
        <end position="303"/>
    </location>
    <ligand>
        <name>substrate</name>
    </ligand>
</feature>